<reference evidence="2" key="1">
    <citation type="journal article" date="2009" name="Rice">
        <title>De Novo Next Generation Sequencing of Plant Genomes.</title>
        <authorList>
            <person name="Rounsley S."/>
            <person name="Marri P.R."/>
            <person name="Yu Y."/>
            <person name="He R."/>
            <person name="Sisneros N."/>
            <person name="Goicoechea J.L."/>
            <person name="Lee S.J."/>
            <person name="Angelova A."/>
            <person name="Kudrna D."/>
            <person name="Luo M."/>
            <person name="Affourtit J."/>
            <person name="Desany B."/>
            <person name="Knight J."/>
            <person name="Niazi F."/>
            <person name="Egholm M."/>
            <person name="Wing R.A."/>
        </authorList>
    </citation>
    <scope>NUCLEOTIDE SEQUENCE [LARGE SCALE GENOMIC DNA]</scope>
    <source>
        <strain evidence="2">cv. IRGC 105608</strain>
    </source>
</reference>
<feature type="compositionally biased region" description="Polar residues" evidence="1">
    <location>
        <begin position="8"/>
        <end position="18"/>
    </location>
</feature>
<dbReference type="Proteomes" id="UP000026960">
    <property type="component" value="Chromosome 2"/>
</dbReference>
<accession>A0A0D3F4Q7</accession>
<organism evidence="2">
    <name type="scientific">Oryza barthii</name>
    <dbReference type="NCBI Taxonomy" id="65489"/>
    <lineage>
        <taxon>Eukaryota</taxon>
        <taxon>Viridiplantae</taxon>
        <taxon>Streptophyta</taxon>
        <taxon>Embryophyta</taxon>
        <taxon>Tracheophyta</taxon>
        <taxon>Spermatophyta</taxon>
        <taxon>Magnoliopsida</taxon>
        <taxon>Liliopsida</taxon>
        <taxon>Poales</taxon>
        <taxon>Poaceae</taxon>
        <taxon>BOP clade</taxon>
        <taxon>Oryzoideae</taxon>
        <taxon>Oryzeae</taxon>
        <taxon>Oryzinae</taxon>
        <taxon>Oryza</taxon>
    </lineage>
</organism>
<protein>
    <submittedName>
        <fullName evidence="2">Uncharacterized protein</fullName>
    </submittedName>
</protein>
<sequence length="156" mass="17472">MAELKQGGNAQHSSAQTVEEQEETAVYLWHTDREGYASVGSSKHNKSNQGKPHCHCHILESLDEQAAQQPTNVHLGEEDEVDGVRLCQQPHQRVVVVPPKQKSPEISVERKKLTHISLARLTLVLAKKPQPGLSSRVADLRMNSYHTKLLYLQITL</sequence>
<dbReference type="PaxDb" id="65489-OBART02G15340.1"/>
<proteinExistence type="predicted"/>
<dbReference type="EnsemblPlants" id="OBART02G15340.1">
    <property type="protein sequence ID" value="OBART02G15340.1"/>
    <property type="gene ID" value="OBART02G15340"/>
</dbReference>
<evidence type="ECO:0000313" key="2">
    <source>
        <dbReference type="EnsemblPlants" id="OBART02G15340.1"/>
    </source>
</evidence>
<keyword evidence="3" id="KW-1185">Reference proteome</keyword>
<feature type="region of interest" description="Disordered" evidence="1">
    <location>
        <begin position="1"/>
        <end position="25"/>
    </location>
</feature>
<dbReference type="AlphaFoldDB" id="A0A0D3F4Q7"/>
<dbReference type="HOGENOM" id="CLU_1799490_0_0_1"/>
<name>A0A0D3F4Q7_9ORYZ</name>
<reference evidence="2" key="2">
    <citation type="submission" date="2015-03" db="UniProtKB">
        <authorList>
            <consortium name="EnsemblPlants"/>
        </authorList>
    </citation>
    <scope>IDENTIFICATION</scope>
</reference>
<evidence type="ECO:0000256" key="1">
    <source>
        <dbReference type="SAM" id="MobiDB-lite"/>
    </source>
</evidence>
<evidence type="ECO:0000313" key="3">
    <source>
        <dbReference type="Proteomes" id="UP000026960"/>
    </source>
</evidence>
<dbReference type="Gramene" id="OBART02G15340.1">
    <property type="protein sequence ID" value="OBART02G15340.1"/>
    <property type="gene ID" value="OBART02G15340"/>
</dbReference>